<organism evidence="2 3">
    <name type="scientific">Nocardia jinanensis</name>
    <dbReference type="NCBI Taxonomy" id="382504"/>
    <lineage>
        <taxon>Bacteria</taxon>
        <taxon>Bacillati</taxon>
        <taxon>Actinomycetota</taxon>
        <taxon>Actinomycetes</taxon>
        <taxon>Mycobacteriales</taxon>
        <taxon>Nocardiaceae</taxon>
        <taxon>Nocardia</taxon>
    </lineage>
</organism>
<evidence type="ECO:0000313" key="3">
    <source>
        <dbReference type="Proteomes" id="UP000638263"/>
    </source>
</evidence>
<feature type="region of interest" description="Disordered" evidence="1">
    <location>
        <begin position="44"/>
        <end position="83"/>
    </location>
</feature>
<keyword evidence="3" id="KW-1185">Reference proteome</keyword>
<dbReference type="EMBL" id="BMMH01000004">
    <property type="protein sequence ID" value="GGL08594.1"/>
    <property type="molecule type" value="Genomic_DNA"/>
</dbReference>
<accession>A0A917RI16</accession>
<dbReference type="Proteomes" id="UP000638263">
    <property type="component" value="Unassembled WGS sequence"/>
</dbReference>
<feature type="compositionally biased region" description="Polar residues" evidence="1">
    <location>
        <begin position="73"/>
        <end position="83"/>
    </location>
</feature>
<comment type="caution">
    <text evidence="2">The sequence shown here is derived from an EMBL/GenBank/DDBJ whole genome shotgun (WGS) entry which is preliminary data.</text>
</comment>
<proteinExistence type="predicted"/>
<evidence type="ECO:0000256" key="1">
    <source>
        <dbReference type="SAM" id="MobiDB-lite"/>
    </source>
</evidence>
<sequence length="83" mass="8655">MKWTADGEPPTLAEFGGPELDYPGACDVPAYIEHILALMGCGRLAEGLGRPPTPEPGRGSGRSSPVVAKHAESGTNHTSTRRA</sequence>
<dbReference type="AlphaFoldDB" id="A0A917RI16"/>
<protein>
    <submittedName>
        <fullName evidence="2">Uncharacterized protein</fullName>
    </submittedName>
</protein>
<evidence type="ECO:0000313" key="2">
    <source>
        <dbReference type="EMBL" id="GGL08594.1"/>
    </source>
</evidence>
<reference evidence="2" key="1">
    <citation type="journal article" date="2014" name="Int. J. Syst. Evol. Microbiol.">
        <title>Complete genome sequence of Corynebacterium casei LMG S-19264T (=DSM 44701T), isolated from a smear-ripened cheese.</title>
        <authorList>
            <consortium name="US DOE Joint Genome Institute (JGI-PGF)"/>
            <person name="Walter F."/>
            <person name="Albersmeier A."/>
            <person name="Kalinowski J."/>
            <person name="Ruckert C."/>
        </authorList>
    </citation>
    <scope>NUCLEOTIDE SEQUENCE</scope>
    <source>
        <strain evidence="2">CGMCC 4.3508</strain>
    </source>
</reference>
<gene>
    <name evidence="2" type="ORF">GCM10011588_23690</name>
</gene>
<dbReference type="RefSeq" id="WP_189094220.1">
    <property type="nucleotide sequence ID" value="NZ_BMMH01000004.1"/>
</dbReference>
<name>A0A917RI16_9NOCA</name>
<reference evidence="2" key="2">
    <citation type="submission" date="2020-09" db="EMBL/GenBank/DDBJ databases">
        <authorList>
            <person name="Sun Q."/>
            <person name="Zhou Y."/>
        </authorList>
    </citation>
    <scope>NUCLEOTIDE SEQUENCE</scope>
    <source>
        <strain evidence="2">CGMCC 4.3508</strain>
    </source>
</reference>